<keyword evidence="3" id="KW-0050">Antiport</keyword>
<evidence type="ECO:0000256" key="8">
    <source>
        <dbReference type="SAM" id="Phobius"/>
    </source>
</evidence>
<keyword evidence="11" id="KW-1185">Reference proteome</keyword>
<dbReference type="AlphaFoldDB" id="A0A7X3BVL5"/>
<dbReference type="PANTHER" id="PTHR34584">
    <property type="entry name" value="NA(+)/H(+) ANTIPORTER SUBUNIT E1"/>
    <property type="match status" value="1"/>
</dbReference>
<evidence type="ECO:0000256" key="6">
    <source>
        <dbReference type="ARBA" id="ARBA00022989"/>
    </source>
</evidence>
<gene>
    <name evidence="9" type="ORF">GMD11_08520</name>
    <name evidence="10" type="ORF">GMD18_08175</name>
</gene>
<reference evidence="11 12" key="1">
    <citation type="journal article" date="2019" name="Nat. Med.">
        <title>A library of human gut bacterial isolates paired with longitudinal multiomics data enables mechanistic microbiome research.</title>
        <authorList>
            <person name="Poyet M."/>
            <person name="Groussin M."/>
            <person name="Gibbons S.M."/>
            <person name="Avila-Pacheco J."/>
            <person name="Jiang X."/>
            <person name="Kearney S.M."/>
            <person name="Perrotta A.R."/>
            <person name="Berdy B."/>
            <person name="Zhao S."/>
            <person name="Lieberman T.D."/>
            <person name="Swanson P.K."/>
            <person name="Smith M."/>
            <person name="Roesemann S."/>
            <person name="Alexander J.E."/>
            <person name="Rich S.A."/>
            <person name="Livny J."/>
            <person name="Vlamakis H."/>
            <person name="Clish C."/>
            <person name="Bullock K."/>
            <person name="Deik A."/>
            <person name="Scott J."/>
            <person name="Pierce K.A."/>
            <person name="Xavier R.J."/>
            <person name="Alm E.J."/>
        </authorList>
    </citation>
    <scope>NUCLEOTIDE SEQUENCE [LARGE SCALE GENOMIC DNA]</scope>
    <source>
        <strain evidence="9 12">BIOML-A13</strain>
        <strain evidence="10 11">BIOML-A3</strain>
    </source>
</reference>
<dbReference type="GO" id="GO:0015297">
    <property type="term" value="F:antiporter activity"/>
    <property type="evidence" value="ECO:0007669"/>
    <property type="project" value="UniProtKB-KW"/>
</dbReference>
<dbReference type="EMBL" id="WNBM01000006">
    <property type="protein sequence ID" value="MTT76307.1"/>
    <property type="molecule type" value="Genomic_DNA"/>
</dbReference>
<keyword evidence="6 8" id="KW-1133">Transmembrane helix</keyword>
<dbReference type="InterPro" id="IPR002758">
    <property type="entry name" value="Cation_antiport_E"/>
</dbReference>
<evidence type="ECO:0000313" key="12">
    <source>
        <dbReference type="Proteomes" id="UP000484547"/>
    </source>
</evidence>
<evidence type="ECO:0000256" key="5">
    <source>
        <dbReference type="ARBA" id="ARBA00022692"/>
    </source>
</evidence>
<dbReference type="PANTHER" id="PTHR34584:SF1">
    <property type="entry name" value="NA(+)_H(+) ANTIPORTER SUBUNIT E1"/>
    <property type="match status" value="1"/>
</dbReference>
<dbReference type="GO" id="GO:0005886">
    <property type="term" value="C:plasma membrane"/>
    <property type="evidence" value="ECO:0007669"/>
    <property type="project" value="UniProtKB-SubCell"/>
</dbReference>
<feature type="transmembrane region" description="Helical" evidence="8">
    <location>
        <begin position="72"/>
        <end position="90"/>
    </location>
</feature>
<protein>
    <submittedName>
        <fullName evidence="9">Cation transporter</fullName>
    </submittedName>
</protein>
<keyword evidence="3" id="KW-0813">Transport</keyword>
<keyword evidence="7 8" id="KW-0472">Membrane</keyword>
<keyword evidence="4" id="KW-1003">Cell membrane</keyword>
<accession>A0A7X3BVL5</accession>
<evidence type="ECO:0000256" key="3">
    <source>
        <dbReference type="ARBA" id="ARBA00022449"/>
    </source>
</evidence>
<dbReference type="EMBL" id="WNBW01000006">
    <property type="protein sequence ID" value="MTU04371.1"/>
    <property type="molecule type" value="Genomic_DNA"/>
</dbReference>
<comment type="similarity">
    <text evidence="2">Belongs to the CPA3 antiporters (TC 2.A.63) subunit E family.</text>
</comment>
<evidence type="ECO:0000313" key="10">
    <source>
        <dbReference type="EMBL" id="MTU04371.1"/>
    </source>
</evidence>
<dbReference type="GO" id="GO:0008324">
    <property type="term" value="F:monoatomic cation transmembrane transporter activity"/>
    <property type="evidence" value="ECO:0007669"/>
    <property type="project" value="InterPro"/>
</dbReference>
<evidence type="ECO:0000256" key="1">
    <source>
        <dbReference type="ARBA" id="ARBA00004651"/>
    </source>
</evidence>
<feature type="transmembrane region" description="Helical" evidence="8">
    <location>
        <begin position="12"/>
        <end position="32"/>
    </location>
</feature>
<keyword evidence="5 8" id="KW-0812">Transmembrane</keyword>
<comment type="caution">
    <text evidence="9">The sequence shown here is derived from an EMBL/GenBank/DDBJ whole genome shotgun (WGS) entry which is preliminary data.</text>
</comment>
<name>A0A7X3BVL5_9FIRM</name>
<proteinExistence type="inferred from homology"/>
<comment type="subcellular location">
    <subcellularLocation>
        <location evidence="1">Cell membrane</location>
        <topology evidence="1">Multi-pass membrane protein</topology>
    </subcellularLocation>
</comment>
<dbReference type="RefSeq" id="WP_155164122.1">
    <property type="nucleotide sequence ID" value="NZ_WNBG01000006.1"/>
</dbReference>
<dbReference type="OrthoDB" id="9800498at2"/>
<evidence type="ECO:0000256" key="2">
    <source>
        <dbReference type="ARBA" id="ARBA00006228"/>
    </source>
</evidence>
<dbReference type="Pfam" id="PF01899">
    <property type="entry name" value="MNHE"/>
    <property type="match status" value="1"/>
</dbReference>
<organism evidence="9 12">
    <name type="scientific">Phascolarctobacterium faecium</name>
    <dbReference type="NCBI Taxonomy" id="33025"/>
    <lineage>
        <taxon>Bacteria</taxon>
        <taxon>Bacillati</taxon>
        <taxon>Bacillota</taxon>
        <taxon>Negativicutes</taxon>
        <taxon>Acidaminococcales</taxon>
        <taxon>Acidaminococcaceae</taxon>
        <taxon>Phascolarctobacterium</taxon>
    </lineage>
</organism>
<feature type="transmembrane region" description="Helical" evidence="8">
    <location>
        <begin position="38"/>
        <end position="60"/>
    </location>
</feature>
<evidence type="ECO:0000256" key="4">
    <source>
        <dbReference type="ARBA" id="ARBA00022475"/>
    </source>
</evidence>
<evidence type="ECO:0000313" key="9">
    <source>
        <dbReference type="EMBL" id="MTT76307.1"/>
    </source>
</evidence>
<evidence type="ECO:0000256" key="7">
    <source>
        <dbReference type="ARBA" id="ARBA00023136"/>
    </source>
</evidence>
<evidence type="ECO:0000313" key="11">
    <source>
        <dbReference type="Proteomes" id="UP000443070"/>
    </source>
</evidence>
<dbReference type="Proteomes" id="UP000484547">
    <property type="component" value="Unassembled WGS sequence"/>
</dbReference>
<sequence length="190" mass="20727">MEKESVLKDRTIVGSPLTHLFSLGILMFVFWLALSGDFAVKFVVYGLVTSAVVAWICYPLLLLPNADGTKKYFALGVSPAAFLCYSLWLVKELVLANIDVVKATVRPELRIDPKVISFVFRADNPMAKVLLANSITLTPGTVTINVTPEGIYEVHALTDGAAEGLLSGAMPRKVAELFGEEFDFMVLKGE</sequence>
<dbReference type="Proteomes" id="UP000443070">
    <property type="component" value="Unassembled WGS sequence"/>
</dbReference>